<organism evidence="1">
    <name type="scientific">Xanthomonas hortorum pv. gardneri</name>
    <dbReference type="NCBI Taxonomy" id="2754056"/>
    <lineage>
        <taxon>Bacteria</taxon>
        <taxon>Pseudomonadati</taxon>
        <taxon>Pseudomonadota</taxon>
        <taxon>Gammaproteobacteria</taxon>
        <taxon>Lysobacterales</taxon>
        <taxon>Lysobacteraceae</taxon>
        <taxon>Xanthomonas</taxon>
    </lineage>
</organism>
<dbReference type="AlphaFoldDB" id="A0A6V7BNW7"/>
<protein>
    <submittedName>
        <fullName evidence="1">Uncharacterized protein</fullName>
    </submittedName>
</protein>
<evidence type="ECO:0000313" key="1">
    <source>
        <dbReference type="EMBL" id="CAD0302819.1"/>
    </source>
</evidence>
<dbReference type="EMBL" id="LR828253">
    <property type="protein sequence ID" value="CAD0302819.1"/>
    <property type="molecule type" value="Genomic_DNA"/>
</dbReference>
<name>A0A6V7BNW7_9XANT</name>
<reference evidence="1" key="1">
    <citation type="submission" date="2020-07" db="EMBL/GenBank/DDBJ databases">
        <authorList>
            <person name="Pothier F. J."/>
        </authorList>
    </citation>
    <scope>NUCLEOTIDE SEQUENCE</scope>
    <source>
        <strain evidence="1">CFBP 8129</strain>
    </source>
</reference>
<dbReference type="EMBL" id="LR828253">
    <property type="protein sequence ID" value="CAD0302813.1"/>
    <property type="molecule type" value="Genomic_DNA"/>
</dbReference>
<gene>
    <name evidence="1" type="ORF">CFBP8129_04160</name>
</gene>
<accession>A0A6V7BNW7</accession>
<sequence>MSEEFEINPSGGATLELQFMLIALDSLLHLSAYS</sequence>
<proteinExistence type="predicted"/>